<dbReference type="EMBL" id="SBHS01000036">
    <property type="protein sequence ID" value="TWU71816.1"/>
    <property type="molecule type" value="Genomic_DNA"/>
</dbReference>
<feature type="region of interest" description="Disordered" evidence="1">
    <location>
        <begin position="88"/>
        <end position="113"/>
    </location>
</feature>
<accession>A0A5C6G7G5</accession>
<dbReference type="Proteomes" id="UP000317257">
    <property type="component" value="Unassembled WGS sequence"/>
</dbReference>
<organism evidence="2 3">
    <name type="scientific">Metarhizium rileyi (strain RCEF 4871)</name>
    <name type="common">Nomuraea rileyi</name>
    <dbReference type="NCBI Taxonomy" id="1649241"/>
    <lineage>
        <taxon>Eukaryota</taxon>
        <taxon>Fungi</taxon>
        <taxon>Dikarya</taxon>
        <taxon>Ascomycota</taxon>
        <taxon>Pezizomycotina</taxon>
        <taxon>Sordariomycetes</taxon>
        <taxon>Hypocreomycetidae</taxon>
        <taxon>Hypocreales</taxon>
        <taxon>Clavicipitaceae</taxon>
        <taxon>Metarhizium</taxon>
    </lineage>
</organism>
<proteinExistence type="predicted"/>
<evidence type="ECO:0000313" key="3">
    <source>
        <dbReference type="Proteomes" id="UP000317257"/>
    </source>
</evidence>
<comment type="caution">
    <text evidence="2">The sequence shown here is derived from an EMBL/GenBank/DDBJ whole genome shotgun (WGS) entry which is preliminary data.</text>
</comment>
<gene>
    <name evidence="2" type="ORF">ED733_001360</name>
</gene>
<reference evidence="3" key="1">
    <citation type="submission" date="2018-12" db="EMBL/GenBank/DDBJ databases">
        <title>The complete genome of Metarhizium rileyi, a key fungal pathogen of Lepidoptera.</title>
        <authorList>
            <person name="Binneck E."/>
            <person name="Lastra C.C.L."/>
            <person name="Sosa-Gomez D.R."/>
        </authorList>
    </citation>
    <scope>NUCLEOTIDE SEQUENCE [LARGE SCALE GENOMIC DNA]</scope>
    <source>
        <strain evidence="3">Cep018-CH2</strain>
    </source>
</reference>
<evidence type="ECO:0000313" key="2">
    <source>
        <dbReference type="EMBL" id="TWU71816.1"/>
    </source>
</evidence>
<sequence length="452" mass="50299">MGIETRARPELQDLFAQLARHFRANESTISAEQVTTSLQCLSANEISALDRLFCLLYQGKIRESEPADKVSGRKRFFHAGRAVLSWQHGQQVSSGHDGQPAVPSSKVAQGQNLASTGSEEVSGFSSATALHAPGLAAVRRTEPASLCAGGFDVSRMGLATCREIDFSPSTERLLRDCKHNPGEFLRAIKEAKAAFPTGQGWEAAIATKRENADIRDLMKIYHRFECYNIYTHVVEAGFHTGAHWIRDMRLKLVNKLCKDFPERFHNQRTANKCLNWVDQGCRYTSRCTKEQMSAAALRLRSLGINELVKNLELSNLGNHIARKLKEMTGKKRKMVDDELIQSCRKSPRMTPPLSMLAPASSLHSSQKTMPSDAIVAESHATFGDVYPPRMLTLSQDLPDNHRRPNQTASGPWGDDSTVTYDLFNNFRMGSQGYSDVFLDGFPAFTATANEWC</sequence>
<name>A0A5C6G7G5_METRR</name>
<protein>
    <submittedName>
        <fullName evidence="2">Uncharacterized protein</fullName>
    </submittedName>
</protein>
<feature type="region of interest" description="Disordered" evidence="1">
    <location>
        <begin position="393"/>
        <end position="414"/>
    </location>
</feature>
<evidence type="ECO:0000256" key="1">
    <source>
        <dbReference type="SAM" id="MobiDB-lite"/>
    </source>
</evidence>
<dbReference type="AlphaFoldDB" id="A0A5C6G7G5"/>